<reference evidence="2" key="1">
    <citation type="submission" date="2020-03" db="EMBL/GenBank/DDBJ databases">
        <title>Draft Genome Sequence of Cylindrodendrum hubeiense.</title>
        <authorList>
            <person name="Buettner E."/>
            <person name="Kellner H."/>
        </authorList>
    </citation>
    <scope>NUCLEOTIDE SEQUENCE</scope>
    <source>
        <strain evidence="2">IHI 201604</strain>
    </source>
</reference>
<dbReference type="Proteomes" id="UP000722485">
    <property type="component" value="Unassembled WGS sequence"/>
</dbReference>
<dbReference type="InterPro" id="IPR005302">
    <property type="entry name" value="MoCF_Sase_C"/>
</dbReference>
<evidence type="ECO:0000259" key="1">
    <source>
        <dbReference type="PROSITE" id="PS51340"/>
    </source>
</evidence>
<feature type="domain" description="MOSC" evidence="1">
    <location>
        <begin position="1"/>
        <end position="108"/>
    </location>
</feature>
<dbReference type="GO" id="GO:0030151">
    <property type="term" value="F:molybdenum ion binding"/>
    <property type="evidence" value="ECO:0007669"/>
    <property type="project" value="InterPro"/>
</dbReference>
<name>A0A9P5H9C3_9HYPO</name>
<gene>
    <name evidence="2" type="ORF">G7Z17_g8037</name>
</gene>
<keyword evidence="3" id="KW-1185">Reference proteome</keyword>
<sequence length="112" mass="12212">MGAFRPKVVVNGEAEWDEEFRAELCLNSNLNSKLALTKNCNRCTWLNVDNNTGRTAEGGRGRVLKNLMSGRQIDSGAKHSPVFGRHGFLIGSPDGKDEVSVGSSVEFIARMS</sequence>
<dbReference type="EMBL" id="JAANBB010000192">
    <property type="protein sequence ID" value="KAF7546974.1"/>
    <property type="molecule type" value="Genomic_DNA"/>
</dbReference>
<dbReference type="PROSITE" id="PS51340">
    <property type="entry name" value="MOSC"/>
    <property type="match status" value="1"/>
</dbReference>
<dbReference type="Pfam" id="PF03473">
    <property type="entry name" value="MOSC"/>
    <property type="match status" value="1"/>
</dbReference>
<evidence type="ECO:0000313" key="3">
    <source>
        <dbReference type="Proteomes" id="UP000722485"/>
    </source>
</evidence>
<dbReference type="OrthoDB" id="17255at2759"/>
<dbReference type="AlphaFoldDB" id="A0A9P5H9C3"/>
<comment type="caution">
    <text evidence="2">The sequence shown here is derived from an EMBL/GenBank/DDBJ whole genome shotgun (WGS) entry which is preliminary data.</text>
</comment>
<proteinExistence type="predicted"/>
<dbReference type="GO" id="GO:0030170">
    <property type="term" value="F:pyridoxal phosphate binding"/>
    <property type="evidence" value="ECO:0007669"/>
    <property type="project" value="InterPro"/>
</dbReference>
<accession>A0A9P5H9C3</accession>
<evidence type="ECO:0000313" key="2">
    <source>
        <dbReference type="EMBL" id="KAF7546974.1"/>
    </source>
</evidence>
<protein>
    <recommendedName>
        <fullName evidence="1">MOSC domain-containing protein</fullName>
    </recommendedName>
</protein>
<organism evidence="2 3">
    <name type="scientific">Cylindrodendrum hubeiense</name>
    <dbReference type="NCBI Taxonomy" id="595255"/>
    <lineage>
        <taxon>Eukaryota</taxon>
        <taxon>Fungi</taxon>
        <taxon>Dikarya</taxon>
        <taxon>Ascomycota</taxon>
        <taxon>Pezizomycotina</taxon>
        <taxon>Sordariomycetes</taxon>
        <taxon>Hypocreomycetidae</taxon>
        <taxon>Hypocreales</taxon>
        <taxon>Nectriaceae</taxon>
        <taxon>Cylindrodendrum</taxon>
    </lineage>
</organism>
<dbReference type="GO" id="GO:0003824">
    <property type="term" value="F:catalytic activity"/>
    <property type="evidence" value="ECO:0007669"/>
    <property type="project" value="InterPro"/>
</dbReference>